<dbReference type="Proteomes" id="UP000004633">
    <property type="component" value="Unassembled WGS sequence"/>
</dbReference>
<sequence length="47" mass="5353">MTCCSGQRECTKYSATDLTIRTCTSQFPLSSFLLYNNTKHCTIRQIS</sequence>
<gene>
    <name evidence="1" type="ORF">HMPREF9555_00652</name>
</gene>
<protein>
    <submittedName>
        <fullName evidence="1">Uncharacterized protein</fullName>
    </submittedName>
</protein>
<keyword evidence="2" id="KW-1185">Reference proteome</keyword>
<proteinExistence type="predicted"/>
<name>E7N101_9FIRM</name>
<dbReference type="HOGENOM" id="CLU_3173059_0_0_9"/>
<dbReference type="AlphaFoldDB" id="E7N101"/>
<reference evidence="1 2" key="1">
    <citation type="submission" date="2010-08" db="EMBL/GenBank/DDBJ databases">
        <authorList>
            <person name="Weinstock G."/>
            <person name="Sodergren E."/>
            <person name="Clifton S."/>
            <person name="Fulton L."/>
            <person name="Fulton B."/>
            <person name="Courtney L."/>
            <person name="Fronick C."/>
            <person name="Harrison M."/>
            <person name="Strong C."/>
            <person name="Farmer C."/>
            <person name="Delahaunty K."/>
            <person name="Markovic C."/>
            <person name="Hall O."/>
            <person name="Minx P."/>
            <person name="Tomlinson C."/>
            <person name="Mitreva M."/>
            <person name="Hou S."/>
            <person name="Chen J."/>
            <person name="Wollam A."/>
            <person name="Pepin K.H."/>
            <person name="Johnson M."/>
            <person name="Bhonagiri V."/>
            <person name="Zhang X."/>
            <person name="Suruliraj S."/>
            <person name="Warren W."/>
            <person name="Chinwalla A."/>
            <person name="Mardis E.R."/>
            <person name="Wilson R.K."/>
        </authorList>
    </citation>
    <scope>NUCLEOTIDE SEQUENCE [LARGE SCALE GENOMIC DNA]</scope>
    <source>
        <strain evidence="1 2">F0399</strain>
    </source>
</reference>
<dbReference type="STRING" id="749551.HMPREF9555_00652"/>
<comment type="caution">
    <text evidence="1">The sequence shown here is derived from an EMBL/GenBank/DDBJ whole genome shotgun (WGS) entry which is preliminary data.</text>
</comment>
<dbReference type="EMBL" id="AECV01000008">
    <property type="protein sequence ID" value="EFW30110.1"/>
    <property type="molecule type" value="Genomic_DNA"/>
</dbReference>
<organism evidence="1 2">
    <name type="scientific">Selenomonas artemidis F0399</name>
    <dbReference type="NCBI Taxonomy" id="749551"/>
    <lineage>
        <taxon>Bacteria</taxon>
        <taxon>Bacillati</taxon>
        <taxon>Bacillota</taxon>
        <taxon>Negativicutes</taxon>
        <taxon>Selenomonadales</taxon>
        <taxon>Selenomonadaceae</taxon>
        <taxon>Selenomonas</taxon>
    </lineage>
</organism>
<evidence type="ECO:0000313" key="1">
    <source>
        <dbReference type="EMBL" id="EFW30110.1"/>
    </source>
</evidence>
<evidence type="ECO:0000313" key="2">
    <source>
        <dbReference type="Proteomes" id="UP000004633"/>
    </source>
</evidence>
<accession>E7N101</accession>